<dbReference type="InterPro" id="IPR008030">
    <property type="entry name" value="NmrA-like"/>
</dbReference>
<dbReference type="OrthoDB" id="2130169at2759"/>
<dbReference type="Pfam" id="PF05368">
    <property type="entry name" value="NmrA"/>
    <property type="match status" value="1"/>
</dbReference>
<proteinExistence type="predicted"/>
<dbReference type="Gene3D" id="3.40.50.720">
    <property type="entry name" value="NAD(P)-binding Rossmann-like Domain"/>
    <property type="match status" value="1"/>
</dbReference>
<dbReference type="EMBL" id="MU155133">
    <property type="protein sequence ID" value="KAF9485805.1"/>
    <property type="molecule type" value="Genomic_DNA"/>
</dbReference>
<dbReference type="AlphaFoldDB" id="A0A9P5ZFP7"/>
<dbReference type="GO" id="GO:0004029">
    <property type="term" value="F:aldehyde dehydrogenase (NAD+) activity"/>
    <property type="evidence" value="ECO:0007669"/>
    <property type="project" value="TreeGrafter"/>
</dbReference>
<comment type="caution">
    <text evidence="2">The sequence shown here is derived from an EMBL/GenBank/DDBJ whole genome shotgun (WGS) entry which is preliminary data.</text>
</comment>
<dbReference type="InterPro" id="IPR036291">
    <property type="entry name" value="NAD(P)-bd_dom_sf"/>
</dbReference>
<dbReference type="PANTHER" id="PTHR48079">
    <property type="entry name" value="PROTEIN YEEZ"/>
    <property type="match status" value="1"/>
</dbReference>
<sequence length="385" mass="41423">MSATLNIFVTGATGYIGGCVVARLLKHPKAASFQITALVRSNEKAEKLHTLGIKTIMGSYADKNSGFLTEAASKADVVFAIADNDNLAAAEAILDGLKLRFEKTGKTPILIHTSGTAIINDDARGQHSNHKTYSDLETETLNAIPVTALHRNVDIPIVEADKAGYVKTYIITPGTVFGSPSGPLVDLKVQNEHSQQIPYFIKPSIARKQGAYIGKGLSTWSAVDVEDTADLFLVVFDVATSGSTAVGHGAEGYYFVENFLYSGLEVAQKISEALVELGIGSTREPSAFSQEELEKNFGPFWPLLSTNSHAQADRGRALGWVPKRSTKEAFLANVKEEVAFYAREQGPLATVVEIVTFKASEVLLANPAVADSVLEYFKKALGVLR</sequence>
<dbReference type="GO" id="GO:0005737">
    <property type="term" value="C:cytoplasm"/>
    <property type="evidence" value="ECO:0007669"/>
    <property type="project" value="TreeGrafter"/>
</dbReference>
<gene>
    <name evidence="2" type="ORF">BDN70DRAFT_969723</name>
</gene>
<dbReference type="Proteomes" id="UP000807469">
    <property type="component" value="Unassembled WGS sequence"/>
</dbReference>
<dbReference type="SUPFAM" id="SSF51735">
    <property type="entry name" value="NAD(P)-binding Rossmann-fold domains"/>
    <property type="match status" value="1"/>
</dbReference>
<keyword evidence="3" id="KW-1185">Reference proteome</keyword>
<reference evidence="2" key="1">
    <citation type="submission" date="2020-11" db="EMBL/GenBank/DDBJ databases">
        <authorList>
            <consortium name="DOE Joint Genome Institute"/>
            <person name="Ahrendt S."/>
            <person name="Riley R."/>
            <person name="Andreopoulos W."/>
            <person name="Labutti K."/>
            <person name="Pangilinan J."/>
            <person name="Ruiz-Duenas F.J."/>
            <person name="Barrasa J.M."/>
            <person name="Sanchez-Garcia M."/>
            <person name="Camarero S."/>
            <person name="Miyauchi S."/>
            <person name="Serrano A."/>
            <person name="Linde D."/>
            <person name="Babiker R."/>
            <person name="Drula E."/>
            <person name="Ayuso-Fernandez I."/>
            <person name="Pacheco R."/>
            <person name="Padilla G."/>
            <person name="Ferreira P."/>
            <person name="Barriuso J."/>
            <person name="Kellner H."/>
            <person name="Castanera R."/>
            <person name="Alfaro M."/>
            <person name="Ramirez L."/>
            <person name="Pisabarro A.G."/>
            <person name="Kuo A."/>
            <person name="Tritt A."/>
            <person name="Lipzen A."/>
            <person name="He G."/>
            <person name="Yan M."/>
            <person name="Ng V."/>
            <person name="Cullen D."/>
            <person name="Martin F."/>
            <person name="Rosso M.-N."/>
            <person name="Henrissat B."/>
            <person name="Hibbett D."/>
            <person name="Martinez A.T."/>
            <person name="Grigoriev I.V."/>
        </authorList>
    </citation>
    <scope>NUCLEOTIDE SEQUENCE</scope>
    <source>
        <strain evidence="2">CIRM-BRFM 674</strain>
    </source>
</reference>
<accession>A0A9P5ZFP7</accession>
<evidence type="ECO:0000313" key="2">
    <source>
        <dbReference type="EMBL" id="KAF9485805.1"/>
    </source>
</evidence>
<evidence type="ECO:0000313" key="3">
    <source>
        <dbReference type="Proteomes" id="UP000807469"/>
    </source>
</evidence>
<dbReference type="InterPro" id="IPR051783">
    <property type="entry name" value="NAD(P)-dependent_oxidoreduct"/>
</dbReference>
<feature type="domain" description="NmrA-like" evidence="1">
    <location>
        <begin position="6"/>
        <end position="95"/>
    </location>
</feature>
<protein>
    <submittedName>
        <fullName evidence="2">NAD(P)-binding protein</fullName>
    </submittedName>
</protein>
<evidence type="ECO:0000259" key="1">
    <source>
        <dbReference type="Pfam" id="PF05368"/>
    </source>
</evidence>
<dbReference type="PANTHER" id="PTHR48079:SF6">
    <property type="entry name" value="NAD(P)-BINDING DOMAIN-CONTAINING PROTEIN-RELATED"/>
    <property type="match status" value="1"/>
</dbReference>
<name>A0A9P5ZFP7_9AGAR</name>
<organism evidence="2 3">
    <name type="scientific">Pholiota conissans</name>
    <dbReference type="NCBI Taxonomy" id="109636"/>
    <lineage>
        <taxon>Eukaryota</taxon>
        <taxon>Fungi</taxon>
        <taxon>Dikarya</taxon>
        <taxon>Basidiomycota</taxon>
        <taxon>Agaricomycotina</taxon>
        <taxon>Agaricomycetes</taxon>
        <taxon>Agaricomycetidae</taxon>
        <taxon>Agaricales</taxon>
        <taxon>Agaricineae</taxon>
        <taxon>Strophariaceae</taxon>
        <taxon>Pholiota</taxon>
    </lineage>
</organism>